<keyword evidence="2" id="KW-0862">Zinc</keyword>
<evidence type="ECO:0000313" key="4">
    <source>
        <dbReference type="EMBL" id="GAA4167089.1"/>
    </source>
</evidence>
<reference evidence="5" key="1">
    <citation type="journal article" date="2019" name="Int. J. Syst. Evol. Microbiol.">
        <title>The Global Catalogue of Microorganisms (GCM) 10K type strain sequencing project: providing services to taxonomists for standard genome sequencing and annotation.</title>
        <authorList>
            <consortium name="The Broad Institute Genomics Platform"/>
            <consortium name="The Broad Institute Genome Sequencing Center for Infectious Disease"/>
            <person name="Wu L."/>
            <person name="Ma J."/>
        </authorList>
    </citation>
    <scope>NUCLEOTIDE SEQUENCE [LARGE SCALE GENOMIC DNA]</scope>
    <source>
        <strain evidence="5">JCM 17591</strain>
    </source>
</reference>
<dbReference type="PROSITE" id="PS00903">
    <property type="entry name" value="CYT_DCMP_DEAMINASES_1"/>
    <property type="match status" value="1"/>
</dbReference>
<evidence type="ECO:0000256" key="2">
    <source>
        <dbReference type="ARBA" id="ARBA00022833"/>
    </source>
</evidence>
<dbReference type="InterPro" id="IPR002125">
    <property type="entry name" value="CMP_dCMP_dom"/>
</dbReference>
<dbReference type="PROSITE" id="PS51747">
    <property type="entry name" value="CYT_DCMP_DEAMINASES_2"/>
    <property type="match status" value="1"/>
</dbReference>
<dbReference type="Pfam" id="PF00383">
    <property type="entry name" value="dCMP_cyt_deam_1"/>
    <property type="match status" value="1"/>
</dbReference>
<dbReference type="Gene3D" id="3.40.140.10">
    <property type="entry name" value="Cytidine Deaminase, domain 2"/>
    <property type="match status" value="1"/>
</dbReference>
<gene>
    <name evidence="4" type="ORF">GCM10022287_00050</name>
</gene>
<dbReference type="EMBL" id="BAABBW010000001">
    <property type="protein sequence ID" value="GAA4167089.1"/>
    <property type="molecule type" value="Genomic_DNA"/>
</dbReference>
<comment type="caution">
    <text evidence="4">The sequence shown here is derived from an EMBL/GenBank/DDBJ whole genome shotgun (WGS) entry which is preliminary data.</text>
</comment>
<keyword evidence="1" id="KW-0479">Metal-binding</keyword>
<protein>
    <submittedName>
        <fullName evidence="4">Nucleoside deaminase</fullName>
    </submittedName>
</protein>
<dbReference type="RefSeq" id="WP_344751172.1">
    <property type="nucleotide sequence ID" value="NZ_BAABBW010000001.1"/>
</dbReference>
<dbReference type="InterPro" id="IPR016192">
    <property type="entry name" value="APOBEC/CMP_deaminase_Zn-bd"/>
</dbReference>
<dbReference type="PANTHER" id="PTHR11079">
    <property type="entry name" value="CYTOSINE DEAMINASE FAMILY MEMBER"/>
    <property type="match status" value="1"/>
</dbReference>
<dbReference type="SUPFAM" id="SSF53927">
    <property type="entry name" value="Cytidine deaminase-like"/>
    <property type="match status" value="1"/>
</dbReference>
<name>A0ABP7ZP82_9MICO</name>
<keyword evidence="5" id="KW-1185">Reference proteome</keyword>
<feature type="domain" description="CMP/dCMP-type deaminase" evidence="3">
    <location>
        <begin position="2"/>
        <end position="116"/>
    </location>
</feature>
<proteinExistence type="predicted"/>
<evidence type="ECO:0000259" key="3">
    <source>
        <dbReference type="PROSITE" id="PS51747"/>
    </source>
</evidence>
<evidence type="ECO:0000256" key="1">
    <source>
        <dbReference type="ARBA" id="ARBA00022723"/>
    </source>
</evidence>
<dbReference type="Proteomes" id="UP001501079">
    <property type="component" value="Unassembled WGS sequence"/>
</dbReference>
<organism evidence="4 5">
    <name type="scientific">Gryllotalpicola koreensis</name>
    <dbReference type="NCBI Taxonomy" id="993086"/>
    <lineage>
        <taxon>Bacteria</taxon>
        <taxon>Bacillati</taxon>
        <taxon>Actinomycetota</taxon>
        <taxon>Actinomycetes</taxon>
        <taxon>Micrococcales</taxon>
        <taxon>Microbacteriaceae</taxon>
        <taxon>Gryllotalpicola</taxon>
    </lineage>
</organism>
<evidence type="ECO:0000313" key="5">
    <source>
        <dbReference type="Proteomes" id="UP001501079"/>
    </source>
</evidence>
<dbReference type="PANTHER" id="PTHR11079:SF202">
    <property type="entry name" value="TRNA-SPECIFIC ADENOSINE DEAMINASE"/>
    <property type="match status" value="1"/>
</dbReference>
<sequence length="157" mass="16952">MDNDIRLLRECIALAAETRQAGAHPFGALLTSGSGEVIARFGNNSPRPAGDPTQHAELRTVAHAARLLSPEELAESTLYSSAEPCVMCSGAIYWTGVGRVVYALSEVRLKELTGDDPENPTFSFPCREVFARGQRTIEVVGPLIEDEAAVPHEGFWA</sequence>
<accession>A0ABP7ZP82</accession>
<dbReference type="CDD" id="cd01285">
    <property type="entry name" value="nucleoside_deaminase"/>
    <property type="match status" value="1"/>
</dbReference>
<dbReference type="InterPro" id="IPR016193">
    <property type="entry name" value="Cytidine_deaminase-like"/>
</dbReference>